<dbReference type="EMBL" id="CM001022">
    <property type="protein sequence ID" value="EFQ23333.1"/>
    <property type="molecule type" value="Genomic_DNA"/>
</dbReference>
<reference evidence="2 3" key="1">
    <citation type="journal article" date="2010" name="Stand. Genomic Sci.">
        <title>Non-contiguous finished genome sequence of Aminomonas paucivorans type strain (GLU-3).</title>
        <authorList>
            <person name="Pitluck S."/>
            <person name="Yasawong M."/>
            <person name="Held B."/>
            <person name="Lapidus A."/>
            <person name="Nolan M."/>
            <person name="Copeland A."/>
            <person name="Lucas S."/>
            <person name="Del Rio T.G."/>
            <person name="Tice H."/>
            <person name="Cheng J.F."/>
            <person name="Chertkov O."/>
            <person name="Goodwin L."/>
            <person name="Tapia R."/>
            <person name="Han C."/>
            <person name="Liolios K."/>
            <person name="Ivanova N."/>
            <person name="Mavromatis K."/>
            <person name="Ovchinnikova G."/>
            <person name="Pati A."/>
            <person name="Chen A."/>
            <person name="Palaniappan K."/>
            <person name="Land M."/>
            <person name="Hauser L."/>
            <person name="Chang Y.J."/>
            <person name="Jeffries C.D."/>
            <person name="Pukall R."/>
            <person name="Spring S."/>
            <person name="Rohde M."/>
            <person name="Sikorski J."/>
            <person name="Goker M."/>
            <person name="Woyke T."/>
            <person name="Bristow J."/>
            <person name="Eisen J.A."/>
            <person name="Markowitz V."/>
            <person name="Hugenholtz P."/>
            <person name="Kyrpides N.C."/>
            <person name="Klenk H.P."/>
        </authorList>
    </citation>
    <scope>NUCLEOTIDE SEQUENCE [LARGE SCALE GENOMIC DNA]</scope>
    <source>
        <strain evidence="2 3">DSM 12260</strain>
    </source>
</reference>
<dbReference type="CDD" id="cd00616">
    <property type="entry name" value="AHBA_syn"/>
    <property type="match status" value="1"/>
</dbReference>
<sequence length="400" mass="43754">MPGSELFDQREIDAVADVLRRRVVHRYSYQGVREGIYRVEEFERAVAEKYGARYALAVSNGSAALYVALKAMGIGPGDEVVTTPFTFIASVEAILECGAVPVLGEIDESLNLDPCSAADCITHRTKAVMPVHMFGGAADMDAFKTLCDEEGVHLFEDSCQAMGATFRGRACGTLGKWGTFSLDPNKIVTVGEGGLILTDDEDLCRRMETYHDHGHLHDKGIDRGAERKACLGFNFRMSEIQGALGLVGLDKLDGAISRLRSTRDRVLEAVSDTGLVTRRLPDPTGDIATQIVFLLPDGTKARAFQAAAREAGFGCGILSDNTWHYARHWETLREGSTYSRVRCPYDCPHADDVPAYRPSEWPVTHSILERAAMFGLDILMDDAKVDHLIRAIRAGAQAAL</sequence>
<name>E3CW81_9BACT</name>
<dbReference type="OrthoDB" id="9810913at2"/>
<dbReference type="STRING" id="584708.Apau_0905"/>
<dbReference type="InterPro" id="IPR015424">
    <property type="entry name" value="PyrdxlP-dep_Trfase"/>
</dbReference>
<dbReference type="InterPro" id="IPR015422">
    <property type="entry name" value="PyrdxlP-dep_Trfase_small"/>
</dbReference>
<protein>
    <submittedName>
        <fullName evidence="2">Glutamine--scyllo-inositol transaminase</fullName>
        <ecNumber evidence="2">2.6.1.50</ecNumber>
    </submittedName>
</protein>
<dbReference type="HOGENOM" id="CLU_033332_7_2_0"/>
<dbReference type="PANTHER" id="PTHR30244">
    <property type="entry name" value="TRANSAMINASE"/>
    <property type="match status" value="1"/>
</dbReference>
<dbReference type="EC" id="2.6.1.50" evidence="2"/>
<evidence type="ECO:0000256" key="1">
    <source>
        <dbReference type="RuleBase" id="RU004508"/>
    </source>
</evidence>
<dbReference type="SUPFAM" id="SSF53383">
    <property type="entry name" value="PLP-dependent transferases"/>
    <property type="match status" value="1"/>
</dbReference>
<dbReference type="eggNOG" id="COG0399">
    <property type="taxonomic scope" value="Bacteria"/>
</dbReference>
<evidence type="ECO:0000313" key="2">
    <source>
        <dbReference type="EMBL" id="EFQ23333.1"/>
    </source>
</evidence>
<keyword evidence="2" id="KW-0808">Transferase</keyword>
<dbReference type="RefSeq" id="WP_006300508.1">
    <property type="nucleotide sequence ID" value="NZ_CM001022.1"/>
</dbReference>
<evidence type="ECO:0000313" key="3">
    <source>
        <dbReference type="Proteomes" id="UP000005096"/>
    </source>
</evidence>
<dbReference type="InterPro" id="IPR000653">
    <property type="entry name" value="DegT/StrS_aminotransferase"/>
</dbReference>
<keyword evidence="2" id="KW-0032">Aminotransferase</keyword>
<keyword evidence="1" id="KW-0663">Pyridoxal phosphate</keyword>
<dbReference type="Gene3D" id="3.40.640.10">
    <property type="entry name" value="Type I PLP-dependent aspartate aminotransferase-like (Major domain)"/>
    <property type="match status" value="1"/>
</dbReference>
<dbReference type="PANTHER" id="PTHR30244:SF34">
    <property type="entry name" value="DTDP-4-AMINO-4,6-DIDEOXYGALACTOSE TRANSAMINASE"/>
    <property type="match status" value="1"/>
</dbReference>
<organism evidence="2 3">
    <name type="scientific">Aminomonas paucivorans DSM 12260</name>
    <dbReference type="NCBI Taxonomy" id="584708"/>
    <lineage>
        <taxon>Bacteria</taxon>
        <taxon>Thermotogati</taxon>
        <taxon>Synergistota</taxon>
        <taxon>Synergistia</taxon>
        <taxon>Synergistales</taxon>
        <taxon>Synergistaceae</taxon>
        <taxon>Aminomonas</taxon>
    </lineage>
</organism>
<gene>
    <name evidence="2" type="ORF">Apau_0905</name>
</gene>
<dbReference type="PaxDb" id="584708-Apau_0905"/>
<dbReference type="GO" id="GO:0030170">
    <property type="term" value="F:pyridoxal phosphate binding"/>
    <property type="evidence" value="ECO:0007669"/>
    <property type="project" value="TreeGrafter"/>
</dbReference>
<keyword evidence="3" id="KW-1185">Reference proteome</keyword>
<dbReference type="Pfam" id="PF01041">
    <property type="entry name" value="DegT_DnrJ_EryC1"/>
    <property type="match status" value="1"/>
</dbReference>
<dbReference type="InterPro" id="IPR015421">
    <property type="entry name" value="PyrdxlP-dep_Trfase_major"/>
</dbReference>
<comment type="similarity">
    <text evidence="1">Belongs to the DegT/DnrJ/EryC1 family.</text>
</comment>
<proteinExistence type="inferred from homology"/>
<accession>E3CW81</accession>
<dbReference type="Gene3D" id="3.90.1150.10">
    <property type="entry name" value="Aspartate Aminotransferase, domain 1"/>
    <property type="match status" value="1"/>
</dbReference>
<dbReference type="AlphaFoldDB" id="E3CW81"/>
<dbReference type="Proteomes" id="UP000005096">
    <property type="component" value="Chromosome"/>
</dbReference>
<dbReference type="GO" id="GO:0000271">
    <property type="term" value="P:polysaccharide biosynthetic process"/>
    <property type="evidence" value="ECO:0007669"/>
    <property type="project" value="TreeGrafter"/>
</dbReference>
<dbReference type="GO" id="GO:0047310">
    <property type="term" value="F:glutamine-scyllo-inositol transaminase activity"/>
    <property type="evidence" value="ECO:0007669"/>
    <property type="project" value="UniProtKB-EC"/>
</dbReference>